<comment type="caution">
    <text evidence="7">The sequence shown here is derived from an EMBL/GenBank/DDBJ whole genome shotgun (WGS) entry which is preliminary data.</text>
</comment>
<comment type="function">
    <text evidence="5">Catalyzes the stereoinversion of LL-2,6-diaminopimelate (L,L-DAP) to meso-diaminopimelate (meso-DAP), a precursor of L-lysine and an essential component of the bacterial peptidoglycan.</text>
</comment>
<dbReference type="GO" id="GO:0005829">
    <property type="term" value="C:cytosol"/>
    <property type="evidence" value="ECO:0007669"/>
    <property type="project" value="TreeGrafter"/>
</dbReference>
<dbReference type="Gene3D" id="3.10.310.10">
    <property type="entry name" value="Diaminopimelate Epimerase, Chain A, domain 1"/>
    <property type="match status" value="2"/>
</dbReference>
<dbReference type="Pfam" id="PF01678">
    <property type="entry name" value="DAP_epimerase"/>
    <property type="match status" value="2"/>
</dbReference>
<accession>C0GG15</accession>
<comment type="subunit">
    <text evidence="5">Homodimer.</text>
</comment>
<evidence type="ECO:0000256" key="5">
    <source>
        <dbReference type="HAMAP-Rule" id="MF_00197"/>
    </source>
</evidence>
<proteinExistence type="inferred from homology"/>
<keyword evidence="3 5" id="KW-0457">Lysine biosynthesis</keyword>
<dbReference type="STRING" id="555088.DealDRAFT_1424"/>
<feature type="active site" description="Proton acceptor" evidence="5">
    <location>
        <position position="220"/>
    </location>
</feature>
<feature type="binding site" evidence="5">
    <location>
        <begin position="72"/>
        <end position="73"/>
    </location>
    <ligand>
        <name>substrate</name>
    </ligand>
</feature>
<evidence type="ECO:0000313" key="7">
    <source>
        <dbReference type="EMBL" id="EEG77704.1"/>
    </source>
</evidence>
<dbReference type="AlphaFoldDB" id="C0GG15"/>
<dbReference type="RefSeq" id="WP_008516156.1">
    <property type="nucleotide sequence ID" value="NZ_ACJM01000006.1"/>
</dbReference>
<keyword evidence="8" id="KW-1185">Reference proteome</keyword>
<sequence length="290" mass="31663">MRFTKMHGLGNDFVIVEDFDLGLTNYAELAMGLCNRNFGIGADGLALLQPSEQAAFRVRIFNPDGSEAELCGNLLRCAGKYLYEKGHTGETVIPVEMYDKIKVLRLAVTDGVVQSVEVDMGEPILESDLVPVAGKRRQAVNEEVTASGEKFVMTAVSMGNPHCVIFVDETAAVPLETWGPALEAHPDFPKKTNVEFVEVRSRDEAAFRVWERGAGATLACGSGACAVLVAGVLSDKLNRKATLHLPGGSLEIEWRDDNHVYMTGPAAEVFRGELVTDEQFKNKYLRKGRA</sequence>
<dbReference type="PANTHER" id="PTHR31689:SF0">
    <property type="entry name" value="DIAMINOPIMELATE EPIMERASE"/>
    <property type="match status" value="1"/>
</dbReference>
<comment type="catalytic activity">
    <reaction evidence="5">
        <text>(2S,6S)-2,6-diaminopimelate = meso-2,6-diaminopimelate</text>
        <dbReference type="Rhea" id="RHEA:15393"/>
        <dbReference type="ChEBI" id="CHEBI:57609"/>
        <dbReference type="ChEBI" id="CHEBI:57791"/>
        <dbReference type="EC" id="5.1.1.7"/>
    </reaction>
</comment>
<feature type="site" description="Could be important to modulate the pK values of the two catalytic cysteine residues" evidence="5">
    <location>
        <position position="162"/>
    </location>
</feature>
<comment type="similarity">
    <text evidence="1 5">Belongs to the diaminopimelate epimerase family.</text>
</comment>
<comment type="caution">
    <text evidence="5">Lacks conserved residue(s) required for the propagation of feature annotation.</text>
</comment>
<dbReference type="eggNOG" id="COG0253">
    <property type="taxonomic scope" value="Bacteria"/>
</dbReference>
<dbReference type="GO" id="GO:0009089">
    <property type="term" value="P:lysine biosynthetic process via diaminopimelate"/>
    <property type="evidence" value="ECO:0007669"/>
    <property type="project" value="UniProtKB-UniRule"/>
</dbReference>
<evidence type="ECO:0000256" key="6">
    <source>
        <dbReference type="NCBIfam" id="TIGR00652"/>
    </source>
</evidence>
<feature type="active site" description="Proton donor" evidence="5">
    <location>
        <position position="71"/>
    </location>
</feature>
<dbReference type="SUPFAM" id="SSF54506">
    <property type="entry name" value="Diaminopimelate epimerase-like"/>
    <property type="match status" value="2"/>
</dbReference>
<dbReference type="UniPathway" id="UPA00034">
    <property type="reaction ID" value="UER00025"/>
</dbReference>
<name>C0GG15_DETAL</name>
<protein>
    <recommendedName>
        <fullName evidence="5 6">Diaminopimelate epimerase</fullName>
        <shortName evidence="5">DAP epimerase</shortName>
        <ecNumber evidence="5 6">5.1.1.7</ecNumber>
    </recommendedName>
    <alternativeName>
        <fullName evidence="5">PLP-independent amino acid racemase</fullName>
    </alternativeName>
</protein>
<dbReference type="InterPro" id="IPR001653">
    <property type="entry name" value="DAP_epimerase_DapF"/>
</dbReference>
<dbReference type="OrthoDB" id="9805408at2"/>
<feature type="binding site" evidence="5">
    <location>
        <position position="11"/>
    </location>
    <ligand>
        <name>substrate</name>
    </ligand>
</feature>
<dbReference type="EMBL" id="ACJM01000006">
    <property type="protein sequence ID" value="EEG77704.1"/>
    <property type="molecule type" value="Genomic_DNA"/>
</dbReference>
<dbReference type="GO" id="GO:0008837">
    <property type="term" value="F:diaminopimelate epimerase activity"/>
    <property type="evidence" value="ECO:0007669"/>
    <property type="project" value="UniProtKB-UniRule"/>
</dbReference>
<dbReference type="Proteomes" id="UP000006443">
    <property type="component" value="Unassembled WGS sequence"/>
</dbReference>
<feature type="binding site" evidence="5">
    <location>
        <position position="193"/>
    </location>
    <ligand>
        <name>substrate</name>
    </ligand>
</feature>
<dbReference type="EC" id="5.1.1.7" evidence="5 6"/>
<feature type="site" description="Could be important to modulate the pK values of the two catalytic cysteine residues" evidence="5">
    <location>
        <position position="211"/>
    </location>
</feature>
<evidence type="ECO:0000256" key="3">
    <source>
        <dbReference type="ARBA" id="ARBA00023154"/>
    </source>
</evidence>
<dbReference type="NCBIfam" id="TIGR00652">
    <property type="entry name" value="DapF"/>
    <property type="match status" value="1"/>
</dbReference>
<reference evidence="7 8" key="1">
    <citation type="submission" date="2009-02" db="EMBL/GenBank/DDBJ databases">
        <title>Sequencing of the draft genome and assembly of Dethiobacter alkaliphilus AHT 1.</title>
        <authorList>
            <consortium name="US DOE Joint Genome Institute (JGI-PGF)"/>
            <person name="Lucas S."/>
            <person name="Copeland A."/>
            <person name="Lapidus A."/>
            <person name="Glavina del Rio T."/>
            <person name="Dalin E."/>
            <person name="Tice H."/>
            <person name="Bruce D."/>
            <person name="Goodwin L."/>
            <person name="Pitluck S."/>
            <person name="Larimer F."/>
            <person name="Land M.L."/>
            <person name="Hauser L."/>
            <person name="Muyzer G."/>
        </authorList>
    </citation>
    <scope>NUCLEOTIDE SEQUENCE [LARGE SCALE GENOMIC DNA]</scope>
    <source>
        <strain evidence="7 8">AHT 1</strain>
    </source>
</reference>
<dbReference type="FunFam" id="3.10.310.10:FF:000004">
    <property type="entry name" value="Diaminopimelate epimerase"/>
    <property type="match status" value="1"/>
</dbReference>
<feature type="binding site" evidence="5">
    <location>
        <begin position="221"/>
        <end position="222"/>
    </location>
    <ligand>
        <name>substrate</name>
    </ligand>
</feature>
<feature type="binding site" evidence="5">
    <location>
        <position position="62"/>
    </location>
    <ligand>
        <name>substrate</name>
    </ligand>
</feature>
<organism evidence="7 8">
    <name type="scientific">Dethiobacter alkaliphilus AHT 1</name>
    <dbReference type="NCBI Taxonomy" id="555088"/>
    <lineage>
        <taxon>Bacteria</taxon>
        <taxon>Bacillati</taxon>
        <taxon>Bacillota</taxon>
        <taxon>Dethiobacteria</taxon>
        <taxon>Dethiobacterales</taxon>
        <taxon>Dethiobacteraceae</taxon>
        <taxon>Dethiobacter</taxon>
    </lineage>
</organism>
<feature type="binding site" evidence="5">
    <location>
        <begin position="211"/>
        <end position="212"/>
    </location>
    <ligand>
        <name>substrate</name>
    </ligand>
</feature>
<dbReference type="PANTHER" id="PTHR31689">
    <property type="entry name" value="DIAMINOPIMELATE EPIMERASE, CHLOROPLASTIC"/>
    <property type="match status" value="1"/>
</dbReference>
<comment type="subcellular location">
    <subcellularLocation>
        <location evidence="5">Cytoplasm</location>
    </subcellularLocation>
</comment>
<feature type="binding site" evidence="5">
    <location>
        <position position="160"/>
    </location>
    <ligand>
        <name>substrate</name>
    </ligand>
</feature>
<evidence type="ECO:0000313" key="8">
    <source>
        <dbReference type="Proteomes" id="UP000006443"/>
    </source>
</evidence>
<evidence type="ECO:0000256" key="1">
    <source>
        <dbReference type="ARBA" id="ARBA00010219"/>
    </source>
</evidence>
<evidence type="ECO:0000256" key="2">
    <source>
        <dbReference type="ARBA" id="ARBA00022490"/>
    </source>
</evidence>
<keyword evidence="4 5" id="KW-0413">Isomerase</keyword>
<comment type="pathway">
    <text evidence="5">Amino-acid biosynthesis; L-lysine biosynthesis via DAP pathway; DL-2,6-diaminopimelate from LL-2,6-diaminopimelate: step 1/1.</text>
</comment>
<gene>
    <name evidence="5" type="primary">dapF</name>
    <name evidence="7" type="ORF">DealDRAFT_1424</name>
</gene>
<keyword evidence="2 5" id="KW-0963">Cytoplasm</keyword>
<evidence type="ECO:0000256" key="4">
    <source>
        <dbReference type="ARBA" id="ARBA00023235"/>
    </source>
</evidence>
<dbReference type="HAMAP" id="MF_00197">
    <property type="entry name" value="DAP_epimerase"/>
    <property type="match status" value="1"/>
</dbReference>
<keyword evidence="5" id="KW-0028">Amino-acid biosynthesis</keyword>